<accession>H6QPQ5</accession>
<dbReference type="HOGENOM" id="CLU_1441711_0_0_1"/>
<dbReference type="EMBL" id="DS178266">
    <property type="protein sequence ID" value="EHS64081.1"/>
    <property type="molecule type" value="Genomic_DNA"/>
</dbReference>
<organism evidence="2 3">
    <name type="scientific">Puccinia graminis f. sp. tritici (strain CRL 75-36-700-3 / race SCCL)</name>
    <name type="common">Black stem rust fungus</name>
    <dbReference type="NCBI Taxonomy" id="418459"/>
    <lineage>
        <taxon>Eukaryota</taxon>
        <taxon>Fungi</taxon>
        <taxon>Dikarya</taxon>
        <taxon>Basidiomycota</taxon>
        <taxon>Pucciniomycotina</taxon>
        <taxon>Pucciniomycetes</taxon>
        <taxon>Pucciniales</taxon>
        <taxon>Pucciniaceae</taxon>
        <taxon>Puccinia</taxon>
    </lineage>
</organism>
<feature type="region of interest" description="Disordered" evidence="1">
    <location>
        <begin position="64"/>
        <end position="100"/>
    </location>
</feature>
<reference evidence="3" key="1">
    <citation type="journal article" date="2011" name="Proc. Natl. Acad. Sci. U.S.A.">
        <title>Obligate biotrophy features unraveled by the genomic analysis of rust fungi.</title>
        <authorList>
            <person name="Duplessis S."/>
            <person name="Cuomo C.A."/>
            <person name="Lin Y.-C."/>
            <person name="Aerts A."/>
            <person name="Tisserant E."/>
            <person name="Veneault-Fourrey C."/>
            <person name="Joly D.L."/>
            <person name="Hacquard S."/>
            <person name="Amselem J."/>
            <person name="Cantarel B.L."/>
            <person name="Chiu R."/>
            <person name="Coutinho P.M."/>
            <person name="Feau N."/>
            <person name="Field M."/>
            <person name="Frey P."/>
            <person name="Gelhaye E."/>
            <person name="Goldberg J."/>
            <person name="Grabherr M.G."/>
            <person name="Kodira C.D."/>
            <person name="Kohler A."/>
            <person name="Kuees U."/>
            <person name="Lindquist E.A."/>
            <person name="Lucas S.M."/>
            <person name="Mago R."/>
            <person name="Mauceli E."/>
            <person name="Morin E."/>
            <person name="Murat C."/>
            <person name="Pangilinan J.L."/>
            <person name="Park R."/>
            <person name="Pearson M."/>
            <person name="Quesneville H."/>
            <person name="Rouhier N."/>
            <person name="Sakthikumar S."/>
            <person name="Salamov A.A."/>
            <person name="Schmutz J."/>
            <person name="Selles B."/>
            <person name="Shapiro H."/>
            <person name="Tanguay P."/>
            <person name="Tuskan G.A."/>
            <person name="Henrissat B."/>
            <person name="Van de Peer Y."/>
            <person name="Rouze P."/>
            <person name="Ellis J.G."/>
            <person name="Dodds P.N."/>
            <person name="Schein J.E."/>
            <person name="Zhong S."/>
            <person name="Hamelin R.C."/>
            <person name="Grigoriev I.V."/>
            <person name="Szabo L.J."/>
            <person name="Martin F."/>
        </authorList>
    </citation>
    <scope>NUCLEOTIDE SEQUENCE [LARGE SCALE GENOMIC DNA]</scope>
    <source>
        <strain evidence="3">CRL 75-36-700-3 / race SCCL</strain>
    </source>
</reference>
<evidence type="ECO:0000256" key="1">
    <source>
        <dbReference type="SAM" id="MobiDB-lite"/>
    </source>
</evidence>
<feature type="compositionally biased region" description="Polar residues" evidence="1">
    <location>
        <begin position="74"/>
        <end position="100"/>
    </location>
</feature>
<dbReference type="VEuPathDB" id="FungiDB:PGTG_20784"/>
<evidence type="ECO:0000313" key="3">
    <source>
        <dbReference type="Proteomes" id="UP000008783"/>
    </source>
</evidence>
<sequence length="188" mass="20694">MSRPQLFQNISLQLGKKPDVTACDIQTVITLAYGESLCFHSSPSSNISVFRTWPNQTHWSTLTQNPICPPRRNPFQQANPGSQPPSSTNNPNCQQNVGRPSHQTIEDIAAAINNIRKGNRGPSDPNIFTGKPCSYCGGLGNWRLSCPRLRRDANLPPPHLVAPLPVSPVKRHPKQPGYTRALVDGMLE</sequence>
<gene>
    <name evidence="2" type="ORF">PGTG_20784</name>
</gene>
<proteinExistence type="predicted"/>
<evidence type="ECO:0000313" key="2">
    <source>
        <dbReference type="EMBL" id="EHS64081.1"/>
    </source>
</evidence>
<dbReference type="OrthoDB" id="10556381at2759"/>
<dbReference type="Proteomes" id="UP000008783">
    <property type="component" value="Unassembled WGS sequence"/>
</dbReference>
<dbReference type="InParanoid" id="H6QPQ5"/>
<dbReference type="GeneID" id="13542952"/>
<protein>
    <submittedName>
        <fullName evidence="2">Uncharacterized protein</fullName>
    </submittedName>
</protein>
<dbReference type="RefSeq" id="XP_003890490.1">
    <property type="nucleotide sequence ID" value="XM_003890441.1"/>
</dbReference>
<keyword evidence="3" id="KW-1185">Reference proteome</keyword>
<dbReference type="AlphaFoldDB" id="H6QPQ5"/>
<name>H6QPQ5_PUCGT</name>
<dbReference type="KEGG" id="pgr:PGTG_20784"/>